<evidence type="ECO:0000313" key="8">
    <source>
        <dbReference type="EMBL" id="SEK50649.1"/>
    </source>
</evidence>
<dbReference type="OrthoDB" id="9787136at2"/>
<keyword evidence="3 6" id="KW-0560">Oxidoreductase</keyword>
<dbReference type="InterPro" id="IPR029039">
    <property type="entry name" value="Flavoprotein-like_sf"/>
</dbReference>
<keyword evidence="2 6" id="KW-0288">FMN</keyword>
<dbReference type="EMBL" id="FOAW01000002">
    <property type="protein sequence ID" value="SEK50649.1"/>
    <property type="molecule type" value="Genomic_DNA"/>
</dbReference>
<comment type="similarity">
    <text evidence="6">Belongs to the azoreductase type 1 family.</text>
</comment>
<dbReference type="GO" id="GO:0010181">
    <property type="term" value="F:FMN binding"/>
    <property type="evidence" value="ECO:0007669"/>
    <property type="project" value="UniProtKB-UniRule"/>
</dbReference>
<evidence type="ECO:0000256" key="3">
    <source>
        <dbReference type="ARBA" id="ARBA00023002"/>
    </source>
</evidence>
<keyword evidence="9" id="KW-1185">Reference proteome</keyword>
<comment type="subunit">
    <text evidence="6">Homodimer.</text>
</comment>
<reference evidence="9" key="1">
    <citation type="submission" date="2016-10" db="EMBL/GenBank/DDBJ databases">
        <authorList>
            <person name="Varghese N."/>
            <person name="Submissions S."/>
        </authorList>
    </citation>
    <scope>NUCLEOTIDE SEQUENCE [LARGE SCALE GENOMIC DNA]</scope>
    <source>
        <strain evidence="9">DSM 44675</strain>
    </source>
</reference>
<dbReference type="EC" id="1.7.1.17" evidence="6"/>
<dbReference type="EC" id="1.6.5.-" evidence="6"/>
<dbReference type="PANTHER" id="PTHR43741">
    <property type="entry name" value="FMN-DEPENDENT NADH-AZOREDUCTASE 1"/>
    <property type="match status" value="1"/>
</dbReference>
<dbReference type="AlphaFoldDB" id="A0A1H7HK36"/>
<comment type="cofactor">
    <cofactor evidence="6">
        <name>FMN</name>
        <dbReference type="ChEBI" id="CHEBI:58210"/>
    </cofactor>
    <text evidence="6">Binds 1 FMN per subunit.</text>
</comment>
<dbReference type="InterPro" id="IPR003680">
    <property type="entry name" value="Flavodoxin_fold"/>
</dbReference>
<evidence type="ECO:0000256" key="6">
    <source>
        <dbReference type="HAMAP-Rule" id="MF_01216"/>
    </source>
</evidence>
<feature type="domain" description="Flavodoxin-like fold" evidence="7">
    <location>
        <begin position="3"/>
        <end position="203"/>
    </location>
</feature>
<evidence type="ECO:0000256" key="1">
    <source>
        <dbReference type="ARBA" id="ARBA00022630"/>
    </source>
</evidence>
<proteinExistence type="inferred from homology"/>
<dbReference type="InterPro" id="IPR050104">
    <property type="entry name" value="FMN-dep_NADH:Q_OxRdtase_AzoR1"/>
</dbReference>
<evidence type="ECO:0000313" key="9">
    <source>
        <dbReference type="Proteomes" id="UP000198677"/>
    </source>
</evidence>
<dbReference type="Gene3D" id="3.40.50.360">
    <property type="match status" value="1"/>
</dbReference>
<dbReference type="GO" id="GO:0016655">
    <property type="term" value="F:oxidoreductase activity, acting on NAD(P)H, quinone or similar compound as acceptor"/>
    <property type="evidence" value="ECO:0007669"/>
    <property type="project" value="InterPro"/>
</dbReference>
<dbReference type="Proteomes" id="UP000198677">
    <property type="component" value="Unassembled WGS sequence"/>
</dbReference>
<comment type="catalytic activity">
    <reaction evidence="5">
        <text>N,N-dimethyl-1,4-phenylenediamine + anthranilate + 2 NAD(+) = 2-(4-dimethylaminophenyl)diazenylbenzoate + 2 NADH + 2 H(+)</text>
        <dbReference type="Rhea" id="RHEA:55872"/>
        <dbReference type="ChEBI" id="CHEBI:15378"/>
        <dbReference type="ChEBI" id="CHEBI:15783"/>
        <dbReference type="ChEBI" id="CHEBI:16567"/>
        <dbReference type="ChEBI" id="CHEBI:57540"/>
        <dbReference type="ChEBI" id="CHEBI:57945"/>
        <dbReference type="ChEBI" id="CHEBI:71579"/>
        <dbReference type="EC" id="1.7.1.17"/>
    </reaction>
    <physiologicalReaction direction="right-to-left" evidence="5">
        <dbReference type="Rhea" id="RHEA:55874"/>
    </physiologicalReaction>
</comment>
<dbReference type="SUPFAM" id="SSF52218">
    <property type="entry name" value="Flavoproteins"/>
    <property type="match status" value="1"/>
</dbReference>
<comment type="function">
    <text evidence="6">Also exhibits azoreductase activity. Catalyzes the reductive cleavage of the azo bond in aromatic azo compounds to the corresponding amines.</text>
</comment>
<keyword evidence="4 6" id="KW-0520">NAD</keyword>
<evidence type="ECO:0000259" key="7">
    <source>
        <dbReference type="Pfam" id="PF02525"/>
    </source>
</evidence>
<dbReference type="RefSeq" id="WP_072750484.1">
    <property type="nucleotide sequence ID" value="NZ_FOAW01000002.1"/>
</dbReference>
<sequence>MTNALHINASARGKSSDSRGIATTFLDALAAQDPTLTVDTLDLFEERLPDFATAAAGAKLAVFTGQEQTLEQRRAWEQAREVFDRFAAADLYVLSIPIWNSGIPYILKQWIDLVTQPGWAFEFDPTQGYTGLLEGKRAVTVYTSGVHSPGVPLEFGADFATPFVEDWLRFVGVESVSEIRYAPTVLTSDPGAGLALAQERARELAAAF</sequence>
<evidence type="ECO:0000256" key="4">
    <source>
        <dbReference type="ARBA" id="ARBA00023027"/>
    </source>
</evidence>
<dbReference type="Pfam" id="PF02525">
    <property type="entry name" value="Flavodoxin_2"/>
    <property type="match status" value="1"/>
</dbReference>
<protein>
    <recommendedName>
        <fullName evidence="6">FMN dependent NADH:quinone oxidoreductase</fullName>
        <ecNumber evidence="6">1.6.5.-</ecNumber>
    </recommendedName>
    <alternativeName>
        <fullName evidence="6">Azo-dye reductase</fullName>
    </alternativeName>
    <alternativeName>
        <fullName evidence="6">FMN-dependent NADH-azo compound oxidoreductase</fullName>
    </alternativeName>
    <alternativeName>
        <fullName evidence="6">FMN-dependent NADH-azoreductase</fullName>
        <ecNumber evidence="6">1.7.1.17</ecNumber>
    </alternativeName>
</protein>
<feature type="binding site" evidence="6">
    <location>
        <begin position="16"/>
        <end position="18"/>
    </location>
    <ligand>
        <name>FMN</name>
        <dbReference type="ChEBI" id="CHEBI:58210"/>
    </ligand>
</feature>
<comment type="caution">
    <text evidence="6">Lacks conserved residue(s) required for the propagation of feature annotation.</text>
</comment>
<comment type="catalytic activity">
    <reaction evidence="6">
        <text>2 a quinone + NADH + H(+) = 2 a 1,4-benzosemiquinone + NAD(+)</text>
        <dbReference type="Rhea" id="RHEA:65952"/>
        <dbReference type="ChEBI" id="CHEBI:15378"/>
        <dbReference type="ChEBI" id="CHEBI:57540"/>
        <dbReference type="ChEBI" id="CHEBI:57945"/>
        <dbReference type="ChEBI" id="CHEBI:132124"/>
        <dbReference type="ChEBI" id="CHEBI:134225"/>
    </reaction>
</comment>
<name>A0A1H7HK36_9NOCA</name>
<comment type="function">
    <text evidence="6">Quinone reductase that provides resistance to thiol-specific stress caused by electrophilic quinones.</text>
</comment>
<dbReference type="HAMAP" id="MF_01216">
    <property type="entry name" value="Azoreductase_type1"/>
    <property type="match status" value="1"/>
</dbReference>
<evidence type="ECO:0000256" key="5">
    <source>
        <dbReference type="ARBA" id="ARBA00048542"/>
    </source>
</evidence>
<dbReference type="PANTHER" id="PTHR43741:SF4">
    <property type="entry name" value="FMN-DEPENDENT NADH:QUINONE OXIDOREDUCTASE"/>
    <property type="match status" value="1"/>
</dbReference>
<dbReference type="GO" id="GO:0016652">
    <property type="term" value="F:oxidoreductase activity, acting on NAD(P)H as acceptor"/>
    <property type="evidence" value="ECO:0007669"/>
    <property type="project" value="UniProtKB-UniRule"/>
</dbReference>
<gene>
    <name evidence="6" type="primary">azoR</name>
    <name evidence="8" type="ORF">SAMN05444583_102148</name>
</gene>
<evidence type="ECO:0000256" key="2">
    <source>
        <dbReference type="ARBA" id="ARBA00022643"/>
    </source>
</evidence>
<dbReference type="InterPro" id="IPR023048">
    <property type="entry name" value="NADH:quinone_OxRdtase_FMN_depd"/>
</dbReference>
<feature type="binding site" evidence="6">
    <location>
        <position position="10"/>
    </location>
    <ligand>
        <name>FMN</name>
        <dbReference type="ChEBI" id="CHEBI:58210"/>
    </ligand>
</feature>
<dbReference type="GO" id="GO:0009055">
    <property type="term" value="F:electron transfer activity"/>
    <property type="evidence" value="ECO:0007669"/>
    <property type="project" value="UniProtKB-UniRule"/>
</dbReference>
<accession>A0A1H7HK36</accession>
<keyword evidence="1 6" id="KW-0285">Flavoprotein</keyword>
<organism evidence="8 9">
    <name type="scientific">Rhodococcus maanshanensis</name>
    <dbReference type="NCBI Taxonomy" id="183556"/>
    <lineage>
        <taxon>Bacteria</taxon>
        <taxon>Bacillati</taxon>
        <taxon>Actinomycetota</taxon>
        <taxon>Actinomycetes</taxon>
        <taxon>Mycobacteriales</taxon>
        <taxon>Nocardiaceae</taxon>
        <taxon>Rhodococcus</taxon>
    </lineage>
</organism>